<organism evidence="2 3">
    <name type="scientific">Diversispora eburnea</name>
    <dbReference type="NCBI Taxonomy" id="1213867"/>
    <lineage>
        <taxon>Eukaryota</taxon>
        <taxon>Fungi</taxon>
        <taxon>Fungi incertae sedis</taxon>
        <taxon>Mucoromycota</taxon>
        <taxon>Glomeromycotina</taxon>
        <taxon>Glomeromycetes</taxon>
        <taxon>Diversisporales</taxon>
        <taxon>Diversisporaceae</taxon>
        <taxon>Diversispora</taxon>
    </lineage>
</organism>
<dbReference type="AlphaFoldDB" id="A0A9N9CE00"/>
<keyword evidence="3" id="KW-1185">Reference proteome</keyword>
<dbReference type="OrthoDB" id="2430921at2759"/>
<dbReference type="EMBL" id="CAJVPK010001850">
    <property type="protein sequence ID" value="CAG8600096.1"/>
    <property type="molecule type" value="Genomic_DNA"/>
</dbReference>
<accession>A0A9N9CE00</accession>
<proteinExistence type="predicted"/>
<gene>
    <name evidence="2" type="ORF">DEBURN_LOCUS9474</name>
</gene>
<dbReference type="Proteomes" id="UP000789706">
    <property type="component" value="Unassembled WGS sequence"/>
</dbReference>
<comment type="caution">
    <text evidence="2">The sequence shown here is derived from an EMBL/GenBank/DDBJ whole genome shotgun (WGS) entry which is preliminary data.</text>
</comment>
<evidence type="ECO:0000313" key="3">
    <source>
        <dbReference type="Proteomes" id="UP000789706"/>
    </source>
</evidence>
<protein>
    <submittedName>
        <fullName evidence="2">4902_t:CDS:1</fullName>
    </submittedName>
</protein>
<evidence type="ECO:0000256" key="1">
    <source>
        <dbReference type="SAM" id="MobiDB-lite"/>
    </source>
</evidence>
<sequence length="93" mass="10514">QQIIVDLNTRVERITTDLTSRDATFIIKGQRIMAMVNTVIETINGITTNYESLHDRMDHLTETGSIAPLRSEQFNTLPEHTSNSSQRSSYASM</sequence>
<name>A0A9N9CE00_9GLOM</name>
<feature type="region of interest" description="Disordered" evidence="1">
    <location>
        <begin position="73"/>
        <end position="93"/>
    </location>
</feature>
<evidence type="ECO:0000313" key="2">
    <source>
        <dbReference type="EMBL" id="CAG8600096.1"/>
    </source>
</evidence>
<reference evidence="2" key="1">
    <citation type="submission" date="2021-06" db="EMBL/GenBank/DDBJ databases">
        <authorList>
            <person name="Kallberg Y."/>
            <person name="Tangrot J."/>
            <person name="Rosling A."/>
        </authorList>
    </citation>
    <scope>NUCLEOTIDE SEQUENCE</scope>
    <source>
        <strain evidence="2">AZ414A</strain>
    </source>
</reference>
<feature type="non-terminal residue" evidence="2">
    <location>
        <position position="93"/>
    </location>
</feature>